<dbReference type="InterPro" id="IPR014001">
    <property type="entry name" value="Helicase_ATP-bd"/>
</dbReference>
<dbReference type="OrthoDB" id="196131at2759"/>
<dbReference type="InterPro" id="IPR027417">
    <property type="entry name" value="P-loop_NTPase"/>
</dbReference>
<dbReference type="RefSeq" id="XP_027206392.1">
    <property type="nucleotide sequence ID" value="XM_027350591.1"/>
</dbReference>
<dbReference type="GO" id="GO:0016787">
    <property type="term" value="F:hydrolase activity"/>
    <property type="evidence" value="ECO:0007669"/>
    <property type="project" value="UniProtKB-KW"/>
</dbReference>
<dbReference type="PROSITE" id="PS51192">
    <property type="entry name" value="HELICASE_ATP_BIND_1"/>
    <property type="match status" value="1"/>
</dbReference>
<dbReference type="GO" id="GO:0003723">
    <property type="term" value="F:RNA binding"/>
    <property type="evidence" value="ECO:0007669"/>
    <property type="project" value="UniProtKB-KW"/>
</dbReference>
<dbReference type="Pfam" id="PF00271">
    <property type="entry name" value="Helicase_C"/>
    <property type="match status" value="1"/>
</dbReference>
<accession>A0A6P6YMF8</accession>
<dbReference type="InterPro" id="IPR044763">
    <property type="entry name" value="Ded1/Dbp1_DEADc"/>
</dbReference>
<dbReference type="SMART" id="SM00487">
    <property type="entry name" value="DEXDc"/>
    <property type="match status" value="1"/>
</dbReference>
<dbReference type="PROSITE" id="PS00039">
    <property type="entry name" value="DEAD_ATP_HELICASE"/>
    <property type="match status" value="1"/>
</dbReference>
<evidence type="ECO:0000259" key="13">
    <source>
        <dbReference type="PROSITE" id="PS51195"/>
    </source>
</evidence>
<feature type="domain" description="Helicase ATP-binding" evidence="11">
    <location>
        <begin position="31"/>
        <end position="216"/>
    </location>
</feature>
<comment type="catalytic activity">
    <reaction evidence="7">
        <text>ATP + H2O = ADP + phosphate + H(+)</text>
        <dbReference type="Rhea" id="RHEA:13065"/>
        <dbReference type="ChEBI" id="CHEBI:15377"/>
        <dbReference type="ChEBI" id="CHEBI:15378"/>
        <dbReference type="ChEBI" id="CHEBI:30616"/>
        <dbReference type="ChEBI" id="CHEBI:43474"/>
        <dbReference type="ChEBI" id="CHEBI:456216"/>
        <dbReference type="EC" id="3.6.4.13"/>
    </reaction>
</comment>
<feature type="short sequence motif" description="Q motif" evidence="8">
    <location>
        <begin position="1"/>
        <end position="28"/>
    </location>
</feature>
<evidence type="ECO:0000256" key="10">
    <source>
        <dbReference type="SAM" id="MobiDB-lite"/>
    </source>
</evidence>
<gene>
    <name evidence="15" type="primary">LOC113799893</name>
</gene>
<evidence type="ECO:0000313" key="15">
    <source>
        <dbReference type="RefSeq" id="XP_027206392.1"/>
    </source>
</evidence>
<dbReference type="SMART" id="SM00490">
    <property type="entry name" value="HELICc"/>
    <property type="match status" value="1"/>
</dbReference>
<feature type="region of interest" description="Disordered" evidence="10">
    <location>
        <begin position="402"/>
        <end position="460"/>
    </location>
</feature>
<dbReference type="OMA" id="ARYVGTI"/>
<dbReference type="KEGG" id="dpte:113799893"/>
<protein>
    <recommendedName>
        <fullName evidence="1">RNA helicase</fullName>
        <ecNumber evidence="1">3.6.4.13</ecNumber>
    </recommendedName>
</protein>
<evidence type="ECO:0000256" key="4">
    <source>
        <dbReference type="ARBA" id="ARBA00022806"/>
    </source>
</evidence>
<keyword evidence="5 9" id="KW-0067">ATP-binding</keyword>
<proteinExistence type="inferred from homology"/>
<reference evidence="15" key="1">
    <citation type="submission" date="2025-08" db="UniProtKB">
        <authorList>
            <consortium name="RefSeq"/>
        </authorList>
    </citation>
    <scope>IDENTIFICATION</scope>
    <source>
        <strain evidence="15">Airmid</strain>
    </source>
</reference>
<evidence type="ECO:0000256" key="6">
    <source>
        <dbReference type="ARBA" id="ARBA00022884"/>
    </source>
</evidence>
<dbReference type="Gene3D" id="3.40.50.300">
    <property type="entry name" value="P-loop containing nucleotide triphosphate hydrolases"/>
    <property type="match status" value="2"/>
</dbReference>
<dbReference type="InParanoid" id="A0A6P6YMF8"/>
<dbReference type="InterPro" id="IPR011545">
    <property type="entry name" value="DEAD/DEAH_box_helicase_dom"/>
</dbReference>
<keyword evidence="3 9" id="KW-0378">Hydrolase</keyword>
<dbReference type="Pfam" id="PF00270">
    <property type="entry name" value="DEAD"/>
    <property type="match status" value="1"/>
</dbReference>
<dbReference type="GO" id="GO:0005524">
    <property type="term" value="F:ATP binding"/>
    <property type="evidence" value="ECO:0007669"/>
    <property type="project" value="UniProtKB-KW"/>
</dbReference>
<keyword evidence="2 9" id="KW-0547">Nucleotide-binding</keyword>
<dbReference type="PROSITE" id="PS51195">
    <property type="entry name" value="Q_MOTIF"/>
    <property type="match status" value="1"/>
</dbReference>
<evidence type="ECO:0000256" key="2">
    <source>
        <dbReference type="ARBA" id="ARBA00022741"/>
    </source>
</evidence>
<evidence type="ECO:0000256" key="9">
    <source>
        <dbReference type="RuleBase" id="RU000492"/>
    </source>
</evidence>
<feature type="domain" description="DEAD-box RNA helicase Q" evidence="13">
    <location>
        <begin position="1"/>
        <end position="28"/>
    </location>
</feature>
<dbReference type="EC" id="3.6.4.13" evidence="1"/>
<evidence type="ECO:0000259" key="11">
    <source>
        <dbReference type="PROSITE" id="PS51192"/>
    </source>
</evidence>
<dbReference type="AlphaFoldDB" id="A0A6P6YMF8"/>
<keyword evidence="6" id="KW-0694">RNA-binding</keyword>
<keyword evidence="4 9" id="KW-0347">Helicase</keyword>
<dbReference type="SUPFAM" id="SSF52540">
    <property type="entry name" value="P-loop containing nucleoside triphosphate hydrolases"/>
    <property type="match status" value="1"/>
</dbReference>
<evidence type="ECO:0000313" key="14">
    <source>
        <dbReference type="Proteomes" id="UP000515146"/>
    </source>
</evidence>
<organism evidence="14 15">
    <name type="scientific">Dermatophagoides pteronyssinus</name>
    <name type="common">European house dust mite</name>
    <dbReference type="NCBI Taxonomy" id="6956"/>
    <lineage>
        <taxon>Eukaryota</taxon>
        <taxon>Metazoa</taxon>
        <taxon>Ecdysozoa</taxon>
        <taxon>Arthropoda</taxon>
        <taxon>Chelicerata</taxon>
        <taxon>Arachnida</taxon>
        <taxon>Acari</taxon>
        <taxon>Acariformes</taxon>
        <taxon>Sarcoptiformes</taxon>
        <taxon>Astigmata</taxon>
        <taxon>Psoroptidia</taxon>
        <taxon>Analgoidea</taxon>
        <taxon>Pyroglyphidae</taxon>
        <taxon>Dermatophagoidinae</taxon>
        <taxon>Dermatophagoides</taxon>
    </lineage>
</organism>
<evidence type="ECO:0000256" key="1">
    <source>
        <dbReference type="ARBA" id="ARBA00012552"/>
    </source>
</evidence>
<dbReference type="PANTHER" id="PTHR47958">
    <property type="entry name" value="ATP-DEPENDENT RNA HELICASE DBP3"/>
    <property type="match status" value="1"/>
</dbReference>
<dbReference type="CDD" id="cd17967">
    <property type="entry name" value="DEADc_DDX3_DDX4"/>
    <property type="match status" value="1"/>
</dbReference>
<dbReference type="InterPro" id="IPR014014">
    <property type="entry name" value="RNA_helicase_DEAD_Q_motif"/>
</dbReference>
<name>A0A6P6YMF8_DERPT</name>
<evidence type="ECO:0000256" key="7">
    <source>
        <dbReference type="ARBA" id="ARBA00047984"/>
    </source>
</evidence>
<keyword evidence="14" id="KW-1185">Reference proteome</keyword>
<dbReference type="CDD" id="cd18787">
    <property type="entry name" value="SF2_C_DEAD"/>
    <property type="match status" value="1"/>
</dbReference>
<sequence>MAISDETMDEIKKNIERVGYDKPTPVQKYGIPILLGGHDLMACAQTGSGKTAAFLLPIIIKMTNSPPPASFYNGRFFEIAEPVALIISPTRELTLQISQEAKKFAFKTGLAVVEIYGGNDARSQIDKLSQGCDICIATPGRLIDLLKRKRISLENVQFLVLDEADRMLDMGFIPQIAEIIEDFNLPESRQTTMFSATFPQEIQKLAAVFMRNYLYLTVGRVGSASSLIKQSFFYAEEDEKPQQLLNILKDHLGKVLIFVETKRKADSLEYFLRKSGISALSIHGDKCQLLRNDALQKFKSGIVKVLVATDVASRGLDIHSITWVINLDLPHNIDEYVHRIGRTGRAGKNGLATSFINEENKNILKPLIALLKETNHDVPQWLIELVQHCTSNSYSKHYNNSRYQKSYSSSNRSVSSNYHNNNNNNSKSYGYYQQNNSYKSQNVPTNTYTKSKVSSSSYMNSTRPNTGYDCCPNSLSSQLCIMS</sequence>
<comment type="similarity">
    <text evidence="9">Belongs to the DEAD box helicase family.</text>
</comment>
<dbReference type="PROSITE" id="PS51194">
    <property type="entry name" value="HELICASE_CTER"/>
    <property type="match status" value="1"/>
</dbReference>
<dbReference type="Proteomes" id="UP000515146">
    <property type="component" value="Unplaced"/>
</dbReference>
<evidence type="ECO:0000256" key="8">
    <source>
        <dbReference type="PROSITE-ProRule" id="PRU00552"/>
    </source>
</evidence>
<feature type="domain" description="Helicase C-terminal" evidence="12">
    <location>
        <begin position="240"/>
        <end position="386"/>
    </location>
</feature>
<evidence type="ECO:0000259" key="12">
    <source>
        <dbReference type="PROSITE" id="PS51194"/>
    </source>
</evidence>
<dbReference type="InterPro" id="IPR000629">
    <property type="entry name" value="RNA-helicase_DEAD-box_CS"/>
</dbReference>
<dbReference type="GO" id="GO:0003724">
    <property type="term" value="F:RNA helicase activity"/>
    <property type="evidence" value="ECO:0007669"/>
    <property type="project" value="UniProtKB-EC"/>
</dbReference>
<dbReference type="InterPro" id="IPR001650">
    <property type="entry name" value="Helicase_C-like"/>
</dbReference>
<dbReference type="FunFam" id="3.40.50.300:FF:000008">
    <property type="entry name" value="ATP-dependent RNA helicase RhlB"/>
    <property type="match status" value="1"/>
</dbReference>
<evidence type="ECO:0000256" key="5">
    <source>
        <dbReference type="ARBA" id="ARBA00022840"/>
    </source>
</evidence>
<evidence type="ECO:0000256" key="3">
    <source>
        <dbReference type="ARBA" id="ARBA00022801"/>
    </source>
</evidence>